<comment type="caution">
    <text evidence="2">The sequence shown here is derived from an EMBL/GenBank/DDBJ whole genome shotgun (WGS) entry which is preliminary data.</text>
</comment>
<organism evidence="2 3">
    <name type="scientific">Paraconexibacter algicola</name>
    <dbReference type="NCBI Taxonomy" id="2133960"/>
    <lineage>
        <taxon>Bacteria</taxon>
        <taxon>Bacillati</taxon>
        <taxon>Actinomycetota</taxon>
        <taxon>Thermoleophilia</taxon>
        <taxon>Solirubrobacterales</taxon>
        <taxon>Paraconexibacteraceae</taxon>
        <taxon>Paraconexibacter</taxon>
    </lineage>
</organism>
<evidence type="ECO:0000313" key="3">
    <source>
        <dbReference type="Proteomes" id="UP000240739"/>
    </source>
</evidence>
<proteinExistence type="predicted"/>
<name>A0A2T4UED7_9ACTN</name>
<dbReference type="Proteomes" id="UP000240739">
    <property type="component" value="Unassembled WGS sequence"/>
</dbReference>
<sequence length="236" mass="23792">MSQVSRPYQFALGAVLIFGVLWLLVLRPSDSVSAEPPLPGAPGAAQTAPAAGAAPGVAGLGNAVERAQDAVTTSGTAAAATQQAAAQASGEATPAPASPVSAPATDAPTSTAAPAADAPAPAGQATPQDPSRPILDAVARGAVAVVLFSERNAADDREVRRAVRAVSRRDGRVRVVSAPIADVGRYEAITRGVQVLAAPTVLVIGRDRAARTIVGFTGTAEIEQLVDDTLRRTRGR</sequence>
<feature type="compositionally biased region" description="Low complexity" evidence="1">
    <location>
        <begin position="41"/>
        <end position="54"/>
    </location>
</feature>
<gene>
    <name evidence="2" type="ORF">C7Y72_14285</name>
</gene>
<dbReference type="RefSeq" id="WP_107569877.1">
    <property type="nucleotide sequence ID" value="NZ_PYYB01000002.1"/>
</dbReference>
<evidence type="ECO:0000256" key="1">
    <source>
        <dbReference type="SAM" id="MobiDB-lite"/>
    </source>
</evidence>
<dbReference type="AlphaFoldDB" id="A0A2T4UED7"/>
<feature type="region of interest" description="Disordered" evidence="1">
    <location>
        <begin position="33"/>
        <end position="54"/>
    </location>
</feature>
<feature type="compositionally biased region" description="Low complexity" evidence="1">
    <location>
        <begin position="74"/>
        <end position="129"/>
    </location>
</feature>
<dbReference type="EMBL" id="PYYB01000002">
    <property type="protein sequence ID" value="PTL56158.1"/>
    <property type="molecule type" value="Genomic_DNA"/>
</dbReference>
<evidence type="ECO:0000313" key="2">
    <source>
        <dbReference type="EMBL" id="PTL56158.1"/>
    </source>
</evidence>
<reference evidence="2 3" key="1">
    <citation type="submission" date="2018-03" db="EMBL/GenBank/DDBJ databases">
        <title>Aquarubrobacter algicola gen. nov., sp. nov., a novel actinobacterium isolated from shallow eutrophic lake during the end of cyanobacterial harmful algal blooms.</title>
        <authorList>
            <person name="Chun S.J."/>
        </authorList>
    </citation>
    <scope>NUCLEOTIDE SEQUENCE [LARGE SCALE GENOMIC DNA]</scope>
    <source>
        <strain evidence="2 3">Seoho-28</strain>
    </source>
</reference>
<accession>A0A2T4UED7</accession>
<feature type="region of interest" description="Disordered" evidence="1">
    <location>
        <begin position="74"/>
        <end position="132"/>
    </location>
</feature>
<evidence type="ECO:0008006" key="4">
    <source>
        <dbReference type="Google" id="ProtNLM"/>
    </source>
</evidence>
<protein>
    <recommendedName>
        <fullName evidence="4">Thioredoxin domain-containing protein</fullName>
    </recommendedName>
</protein>
<dbReference type="OrthoDB" id="5245121at2"/>
<keyword evidence="3" id="KW-1185">Reference proteome</keyword>